<evidence type="ECO:0000259" key="17">
    <source>
        <dbReference type="PROSITE" id="PS51094"/>
    </source>
</evidence>
<dbReference type="PROSITE" id="PS00369">
    <property type="entry name" value="PTS_HPR_HIS"/>
    <property type="match status" value="1"/>
</dbReference>
<dbReference type="Pfam" id="PF05524">
    <property type="entry name" value="PEP-utilisers_N"/>
    <property type="match status" value="1"/>
</dbReference>
<evidence type="ECO:0000256" key="10">
    <source>
        <dbReference type="ARBA" id="ARBA00022553"/>
    </source>
</evidence>
<evidence type="ECO:0000256" key="12">
    <source>
        <dbReference type="ARBA" id="ARBA00022679"/>
    </source>
</evidence>
<evidence type="ECO:0000256" key="8">
    <source>
        <dbReference type="ARBA" id="ARBA00022448"/>
    </source>
</evidence>
<dbReference type="SUPFAM" id="SSF47831">
    <property type="entry name" value="Enzyme I of the PEP:sugar phosphotransferase system HPr-binding (sub)domain"/>
    <property type="match status" value="1"/>
</dbReference>
<dbReference type="GO" id="GO:0009401">
    <property type="term" value="P:phosphoenolpyruvate-dependent sugar phosphotransferase system"/>
    <property type="evidence" value="ECO:0007669"/>
    <property type="project" value="UniProtKB-KW"/>
</dbReference>
<dbReference type="SUPFAM" id="SSF55594">
    <property type="entry name" value="HPr-like"/>
    <property type="match status" value="1"/>
</dbReference>
<dbReference type="CDD" id="cd00367">
    <property type="entry name" value="PTS-HPr_like"/>
    <property type="match status" value="1"/>
</dbReference>
<dbReference type="Pfam" id="PF00391">
    <property type="entry name" value="PEP-utilizers"/>
    <property type="match status" value="1"/>
</dbReference>
<dbReference type="Gene3D" id="3.30.1340.10">
    <property type="entry name" value="HPr-like"/>
    <property type="match status" value="1"/>
</dbReference>
<dbReference type="AlphaFoldDB" id="A0A1N7MTR1"/>
<dbReference type="PROSITE" id="PS00589">
    <property type="entry name" value="PTS_HPR_SER"/>
    <property type="match status" value="1"/>
</dbReference>
<dbReference type="Gene3D" id="1.10.274.10">
    <property type="entry name" value="PtsI, HPr-binding domain"/>
    <property type="match status" value="1"/>
</dbReference>
<dbReference type="Pfam" id="PF02896">
    <property type="entry name" value="PEP-utilizers_C"/>
    <property type="match status" value="1"/>
</dbReference>
<dbReference type="OrthoDB" id="9765468at2"/>
<evidence type="ECO:0000256" key="6">
    <source>
        <dbReference type="ARBA" id="ARBA00012232"/>
    </source>
</evidence>
<feature type="domain" description="PTS EIIA type-2" evidence="17">
    <location>
        <begin position="2"/>
        <end position="142"/>
    </location>
</feature>
<sequence>MIPLTSELVAIGKTATDKADAIAQAVDLLTAAGKIDPRYGASMMGREAVANTFLGNGIAIPHGLPKDRDLILDTAIAVVQLPGGVEWGPGDRARLVVAIAAKSDEHLQVLSNLTDVLGDEAEAERLATTTDPAVIVARLTGAEMPAAAPQPAVEDFAQGFDAVVDGAHGLHARPATTIVEIAKGFDAEIRVRHGAKTGNAKSLISLLNLGAAQGAALRISAEGPQAEAALAALQAAFAEGLEKEEDTGAAAPEATAPGLTGAMATQSAYEGRLLPGVSSSPGFAIAPVFKFARDEVTFAENGADAGIERAALEAALKTAWHQLEELHDEVWKKSGPARAAIFRAHQEFLEDPEMRAAAEALIDQGRSAAFAWHAVYTERADMLAAMKDTVLAGRAIDLRDAGLRVLQELGEVKSAEAHLPTAPCILVADDLTPSDTARLDPELVRGLCTAAGGPTSHTSIIARSLDIPAVVGAGAAVLDLPTGTPALLDGAAGVLVAAPSEADIARAKAAMEALAAERDVEARERYKPALSPDGARVEVVANISDVAEAHAAVEAGAEGVGLLRTEFLFVNREAPPSEDEQVEIYSAMLGAMNGLPIIIRTLDVGGDKEIPYLRMPVEENPFLGERGIRFCLSHEDIFRTQLRAIFRASAHGPVRIMFPMIAMVSELEAALRIAEEVRAEVRAAPVEMGIMIEIPSAVMMARELAEKVDFFSIGTNDLTQYALAMDRMHPVLAKQADGLHPAVLRLIDQTVRAADAAGIWVGACGGIAGDPLGARILSGLGVQELSVSIPSVAGVKAVLRRAPMAENRALAERALAAADAATVRALA</sequence>
<dbReference type="PRINTS" id="PR01736">
    <property type="entry name" value="PHPHTRNFRASE"/>
</dbReference>
<evidence type="ECO:0000256" key="1">
    <source>
        <dbReference type="ARBA" id="ARBA00000683"/>
    </source>
</evidence>
<evidence type="ECO:0000256" key="3">
    <source>
        <dbReference type="ARBA" id="ARBA00003136"/>
    </source>
</evidence>
<evidence type="ECO:0000256" key="4">
    <source>
        <dbReference type="ARBA" id="ARBA00004496"/>
    </source>
</evidence>
<evidence type="ECO:0000256" key="2">
    <source>
        <dbReference type="ARBA" id="ARBA00001946"/>
    </source>
</evidence>
<dbReference type="SUPFAM" id="SSF51621">
    <property type="entry name" value="Phosphoenolpyruvate/pyruvate domain"/>
    <property type="match status" value="1"/>
</dbReference>
<evidence type="ECO:0000256" key="15">
    <source>
        <dbReference type="ARBA" id="ARBA00022777"/>
    </source>
</evidence>
<comment type="catalytic activity">
    <reaction evidence="1">
        <text>L-histidyl-[protein] + phosphoenolpyruvate = N(pros)-phospho-L-histidyl-[protein] + pyruvate</text>
        <dbReference type="Rhea" id="RHEA:23880"/>
        <dbReference type="Rhea" id="RHEA-COMP:9745"/>
        <dbReference type="Rhea" id="RHEA-COMP:9746"/>
        <dbReference type="ChEBI" id="CHEBI:15361"/>
        <dbReference type="ChEBI" id="CHEBI:29979"/>
        <dbReference type="ChEBI" id="CHEBI:58702"/>
        <dbReference type="ChEBI" id="CHEBI:64837"/>
        <dbReference type="EC" id="2.7.3.9"/>
    </reaction>
</comment>
<accession>A0A1N7MTR1</accession>
<dbReference type="PROSITE" id="PS00370">
    <property type="entry name" value="PEP_ENZYMES_PHOS_SITE"/>
    <property type="match status" value="1"/>
</dbReference>
<evidence type="ECO:0000313" key="20">
    <source>
        <dbReference type="Proteomes" id="UP000186221"/>
    </source>
</evidence>
<keyword evidence="10" id="KW-0597">Phosphoprotein</keyword>
<comment type="cofactor">
    <cofactor evidence="2">
        <name>Mg(2+)</name>
        <dbReference type="ChEBI" id="CHEBI:18420"/>
    </cofactor>
</comment>
<dbReference type="PROSITE" id="PS51094">
    <property type="entry name" value="PTS_EIIA_TYPE_2"/>
    <property type="match status" value="1"/>
</dbReference>
<evidence type="ECO:0000259" key="18">
    <source>
        <dbReference type="PROSITE" id="PS51350"/>
    </source>
</evidence>
<dbReference type="InterPro" id="IPR008279">
    <property type="entry name" value="PEP-util_enz_mobile_dom"/>
</dbReference>
<keyword evidence="20" id="KW-1185">Reference proteome</keyword>
<organism evidence="19 20">
    <name type="scientific">Rhodobacter aestuarii</name>
    <dbReference type="NCBI Taxonomy" id="453582"/>
    <lineage>
        <taxon>Bacteria</taxon>
        <taxon>Pseudomonadati</taxon>
        <taxon>Pseudomonadota</taxon>
        <taxon>Alphaproteobacteria</taxon>
        <taxon>Rhodobacterales</taxon>
        <taxon>Rhodobacter group</taxon>
        <taxon>Rhodobacter</taxon>
    </lineage>
</organism>
<feature type="domain" description="HPr" evidence="18">
    <location>
        <begin position="157"/>
        <end position="244"/>
    </location>
</feature>
<dbReference type="PANTHER" id="PTHR46244">
    <property type="entry name" value="PHOSPHOENOLPYRUVATE-PROTEIN PHOSPHOTRANSFERASE"/>
    <property type="match status" value="1"/>
</dbReference>
<keyword evidence="8" id="KW-0813">Transport</keyword>
<dbReference type="Gene3D" id="3.20.20.60">
    <property type="entry name" value="Phosphoenolpyruvate-binding domains"/>
    <property type="match status" value="1"/>
</dbReference>
<dbReference type="NCBIfam" id="TIGR01003">
    <property type="entry name" value="PTS_HPr_family"/>
    <property type="match status" value="1"/>
</dbReference>
<dbReference type="InterPro" id="IPR000032">
    <property type="entry name" value="HPr-like"/>
</dbReference>
<dbReference type="STRING" id="453582.SAMN05421580_106187"/>
<keyword evidence="9" id="KW-0963">Cytoplasm</keyword>
<dbReference type="InterPro" id="IPR036637">
    <property type="entry name" value="Phosphohistidine_dom_sf"/>
</dbReference>
<dbReference type="PANTHER" id="PTHR46244:SF6">
    <property type="entry name" value="PHOSPHOENOLPYRUVATE-PROTEIN PHOSPHOTRANSFERASE"/>
    <property type="match status" value="1"/>
</dbReference>
<evidence type="ECO:0000313" key="19">
    <source>
        <dbReference type="EMBL" id="SIS89534.1"/>
    </source>
</evidence>
<dbReference type="NCBIfam" id="TIGR01417">
    <property type="entry name" value="PTS_I_fam"/>
    <property type="match status" value="1"/>
</dbReference>
<dbReference type="InterPro" id="IPR035895">
    <property type="entry name" value="HPr-like_sf"/>
</dbReference>
<dbReference type="InterPro" id="IPR002178">
    <property type="entry name" value="PTS_EIIA_type-2_dom"/>
</dbReference>
<dbReference type="Gene3D" id="3.40.930.10">
    <property type="entry name" value="Mannitol-specific EII, Chain A"/>
    <property type="match status" value="1"/>
</dbReference>
<name>A0A1N7MTR1_9RHOB</name>
<dbReference type="Gene3D" id="3.50.30.10">
    <property type="entry name" value="Phosphohistidine domain"/>
    <property type="match status" value="1"/>
</dbReference>
<dbReference type="Pfam" id="PF00381">
    <property type="entry name" value="PTS-HPr"/>
    <property type="match status" value="1"/>
</dbReference>
<keyword evidence="12" id="KW-0808">Transferase</keyword>
<dbReference type="GO" id="GO:0008965">
    <property type="term" value="F:phosphoenolpyruvate-protein phosphotransferase activity"/>
    <property type="evidence" value="ECO:0007669"/>
    <property type="project" value="UniProtKB-EC"/>
</dbReference>
<dbReference type="InterPro" id="IPR050499">
    <property type="entry name" value="PEP-utilizing_PTS_enzyme"/>
</dbReference>
<dbReference type="PROSITE" id="PS51350">
    <property type="entry name" value="PTS_HPR_DOM"/>
    <property type="match status" value="1"/>
</dbReference>
<dbReference type="PROSITE" id="PS00372">
    <property type="entry name" value="PTS_EIIA_TYPE_2_HIS"/>
    <property type="match status" value="1"/>
</dbReference>
<dbReference type="GO" id="GO:0046872">
    <property type="term" value="F:metal ion binding"/>
    <property type="evidence" value="ECO:0007669"/>
    <property type="project" value="UniProtKB-KW"/>
</dbReference>
<dbReference type="CDD" id="cd00211">
    <property type="entry name" value="PTS_IIA_fru"/>
    <property type="match status" value="1"/>
</dbReference>
<dbReference type="EC" id="2.7.3.9" evidence="6"/>
<dbReference type="GO" id="GO:0005737">
    <property type="term" value="C:cytoplasm"/>
    <property type="evidence" value="ECO:0007669"/>
    <property type="project" value="UniProtKB-SubCell"/>
</dbReference>
<reference evidence="20" key="1">
    <citation type="submission" date="2017-01" db="EMBL/GenBank/DDBJ databases">
        <authorList>
            <person name="Varghese N."/>
            <person name="Submissions S."/>
        </authorList>
    </citation>
    <scope>NUCLEOTIDE SEQUENCE [LARGE SCALE GENOMIC DNA]</scope>
    <source>
        <strain evidence="20">DSM 19945</strain>
    </source>
</reference>
<keyword evidence="15" id="KW-0418">Kinase</keyword>
<dbReference type="SUPFAM" id="SSF55804">
    <property type="entry name" value="Phoshotransferase/anion transport protein"/>
    <property type="match status" value="1"/>
</dbReference>
<dbReference type="InterPro" id="IPR023151">
    <property type="entry name" value="PEP_util_CS"/>
</dbReference>
<dbReference type="Pfam" id="PF00359">
    <property type="entry name" value="PTS_EIIA_2"/>
    <property type="match status" value="1"/>
</dbReference>
<dbReference type="InterPro" id="IPR036618">
    <property type="entry name" value="PtsI_HPr-bd_sf"/>
</dbReference>
<comment type="function">
    <text evidence="3">The phosphoenolpyruvate-dependent sugar phosphotransferase system (sugar PTS), a major carbohydrate active transport system, catalyzes the phosphorylation of incoming sugar substrates concomitantly with their translocation across the cell membrane. The enzyme II FruAB PTS system is involved in fructose transport.</text>
</comment>
<keyword evidence="11" id="KW-0762">Sugar transport</keyword>
<protein>
    <recommendedName>
        <fullName evidence="7">Multiphosphoryl transfer protein</fullName>
        <ecNumber evidence="6">2.7.3.9</ecNumber>
    </recommendedName>
</protein>
<keyword evidence="16" id="KW-0460">Magnesium</keyword>
<evidence type="ECO:0000256" key="11">
    <source>
        <dbReference type="ARBA" id="ARBA00022597"/>
    </source>
</evidence>
<evidence type="ECO:0000256" key="7">
    <source>
        <dbReference type="ARBA" id="ARBA00015565"/>
    </source>
</evidence>
<keyword evidence="13" id="KW-0598">Phosphotransferase system</keyword>
<dbReference type="InterPro" id="IPR001020">
    <property type="entry name" value="PTS_HPr_His_P_site"/>
</dbReference>
<dbReference type="InterPro" id="IPR016152">
    <property type="entry name" value="PTrfase/Anion_transptr"/>
</dbReference>
<dbReference type="RefSeq" id="WP_076484967.1">
    <property type="nucleotide sequence ID" value="NZ_FTOG01000006.1"/>
</dbReference>
<dbReference type="InterPro" id="IPR002114">
    <property type="entry name" value="PTS_HPr_Ser_P_site"/>
</dbReference>
<evidence type="ECO:0000256" key="16">
    <source>
        <dbReference type="ARBA" id="ARBA00022842"/>
    </source>
</evidence>
<dbReference type="Proteomes" id="UP000186221">
    <property type="component" value="Unassembled WGS sequence"/>
</dbReference>
<dbReference type="EMBL" id="FTOG01000006">
    <property type="protein sequence ID" value="SIS89534.1"/>
    <property type="molecule type" value="Genomic_DNA"/>
</dbReference>
<evidence type="ECO:0000256" key="14">
    <source>
        <dbReference type="ARBA" id="ARBA00022723"/>
    </source>
</evidence>
<dbReference type="InterPro" id="IPR018274">
    <property type="entry name" value="PEP_util_AS"/>
</dbReference>
<dbReference type="PROSITE" id="PS00742">
    <property type="entry name" value="PEP_ENZYMES_2"/>
    <property type="match status" value="1"/>
</dbReference>
<proteinExistence type="inferred from homology"/>
<dbReference type="InterPro" id="IPR008731">
    <property type="entry name" value="PTS_EIN"/>
</dbReference>
<comment type="similarity">
    <text evidence="5">Belongs to the PEP-utilizing enzyme family.</text>
</comment>
<dbReference type="SUPFAM" id="SSF52009">
    <property type="entry name" value="Phosphohistidine domain"/>
    <property type="match status" value="1"/>
</dbReference>
<evidence type="ECO:0000256" key="9">
    <source>
        <dbReference type="ARBA" id="ARBA00022490"/>
    </source>
</evidence>
<comment type="subcellular location">
    <subcellularLocation>
        <location evidence="4">Cytoplasm</location>
    </subcellularLocation>
</comment>
<dbReference type="InterPro" id="IPR015813">
    <property type="entry name" value="Pyrv/PenolPyrv_kinase-like_dom"/>
</dbReference>
<dbReference type="InterPro" id="IPR006318">
    <property type="entry name" value="PTS_EI-like"/>
</dbReference>
<dbReference type="InterPro" id="IPR000121">
    <property type="entry name" value="PEP_util_C"/>
</dbReference>
<dbReference type="InterPro" id="IPR040442">
    <property type="entry name" value="Pyrv_kinase-like_dom_sf"/>
</dbReference>
<keyword evidence="14" id="KW-0479">Metal-binding</keyword>
<dbReference type="GO" id="GO:0016301">
    <property type="term" value="F:kinase activity"/>
    <property type="evidence" value="ECO:0007669"/>
    <property type="project" value="UniProtKB-KW"/>
</dbReference>
<evidence type="ECO:0000256" key="5">
    <source>
        <dbReference type="ARBA" id="ARBA00007837"/>
    </source>
</evidence>
<gene>
    <name evidence="19" type="ORF">SAMN05421580_106187</name>
</gene>
<evidence type="ECO:0000256" key="13">
    <source>
        <dbReference type="ARBA" id="ARBA00022683"/>
    </source>
</evidence>
<dbReference type="PRINTS" id="PR00107">
    <property type="entry name" value="PHOSPHOCPHPR"/>
</dbReference>